<evidence type="ECO:0000313" key="1">
    <source>
        <dbReference type="EMBL" id="KAG9449259.1"/>
    </source>
</evidence>
<accession>A0AAV7ELK7</accession>
<proteinExistence type="predicted"/>
<comment type="caution">
    <text evidence="1">The sequence shown here is derived from an EMBL/GenBank/DDBJ whole genome shotgun (WGS) entry which is preliminary data.</text>
</comment>
<name>A0AAV7ELK7_ARIFI</name>
<dbReference type="EMBL" id="JAINDJ010000004">
    <property type="protein sequence ID" value="KAG9449259.1"/>
    <property type="molecule type" value="Genomic_DNA"/>
</dbReference>
<reference evidence="1 2" key="1">
    <citation type="submission" date="2021-07" db="EMBL/GenBank/DDBJ databases">
        <title>The Aristolochia fimbriata genome: insights into angiosperm evolution, floral development and chemical biosynthesis.</title>
        <authorList>
            <person name="Jiao Y."/>
        </authorList>
    </citation>
    <scope>NUCLEOTIDE SEQUENCE [LARGE SCALE GENOMIC DNA]</scope>
    <source>
        <strain evidence="1">IBCAS-2021</strain>
        <tissue evidence="1">Leaf</tissue>
    </source>
</reference>
<dbReference type="AlphaFoldDB" id="A0AAV7ELK7"/>
<sequence length="71" mass="8204">MAPRPLTKRKKQQTDRNQYWYILFAFDPDIKIDAVSSASAWLGLREVIAAIDRNAAYIIWWGALHEEVEGV</sequence>
<keyword evidence="2" id="KW-1185">Reference proteome</keyword>
<gene>
    <name evidence="1" type="ORF">H6P81_009224</name>
</gene>
<organism evidence="1 2">
    <name type="scientific">Aristolochia fimbriata</name>
    <name type="common">White veined hardy Dutchman's pipe vine</name>
    <dbReference type="NCBI Taxonomy" id="158543"/>
    <lineage>
        <taxon>Eukaryota</taxon>
        <taxon>Viridiplantae</taxon>
        <taxon>Streptophyta</taxon>
        <taxon>Embryophyta</taxon>
        <taxon>Tracheophyta</taxon>
        <taxon>Spermatophyta</taxon>
        <taxon>Magnoliopsida</taxon>
        <taxon>Magnoliidae</taxon>
        <taxon>Piperales</taxon>
        <taxon>Aristolochiaceae</taxon>
        <taxon>Aristolochia</taxon>
    </lineage>
</organism>
<dbReference type="Proteomes" id="UP000825729">
    <property type="component" value="Unassembled WGS sequence"/>
</dbReference>
<protein>
    <submittedName>
        <fullName evidence="1">Uncharacterized protein</fullName>
    </submittedName>
</protein>
<evidence type="ECO:0000313" key="2">
    <source>
        <dbReference type="Proteomes" id="UP000825729"/>
    </source>
</evidence>